<dbReference type="SUPFAM" id="SSF82784">
    <property type="entry name" value="OsmC-like"/>
    <property type="match status" value="1"/>
</dbReference>
<dbReference type="EMBL" id="WCHB01000099">
    <property type="protein sequence ID" value="NRO35680.1"/>
    <property type="molecule type" value="Genomic_DNA"/>
</dbReference>
<dbReference type="Proteomes" id="UP000618094">
    <property type="component" value="Unassembled WGS sequence"/>
</dbReference>
<dbReference type="RefSeq" id="WP_003629414.1">
    <property type="nucleotide sequence ID" value="NZ_AP023028.1"/>
</dbReference>
<dbReference type="Gene3D" id="3.30.300.20">
    <property type="match status" value="1"/>
</dbReference>
<reference evidence="3" key="5">
    <citation type="submission" date="2020-07" db="EMBL/GenBank/DDBJ databases">
        <title>Draft genome sequence of Lactobacillus helveticus strain H-8.</title>
        <authorList>
            <person name="Endo A."/>
            <person name="Maeno S."/>
            <person name="Kido Y."/>
        </authorList>
    </citation>
    <scope>NUCLEOTIDE SEQUENCE</scope>
    <source>
        <strain evidence="3">H-8</strain>
    </source>
</reference>
<dbReference type="PANTHER" id="PTHR35368">
    <property type="entry name" value="HYDROPEROXIDE REDUCTASE"/>
    <property type="match status" value="1"/>
</dbReference>
<accession>A0A0D5MHY9</accession>
<name>A0A0D5MHY9_LACHE</name>
<dbReference type="Pfam" id="PF02566">
    <property type="entry name" value="OsmC"/>
    <property type="match status" value="1"/>
</dbReference>
<dbReference type="KEGG" id="lhd:HUO_04575"/>
<organism evidence="5 8">
    <name type="scientific">Lactobacillus helveticus</name>
    <name type="common">Lactobacillus suntoryeus</name>
    <dbReference type="NCBI Taxonomy" id="1587"/>
    <lineage>
        <taxon>Bacteria</taxon>
        <taxon>Bacillati</taxon>
        <taxon>Bacillota</taxon>
        <taxon>Bacilli</taxon>
        <taxon>Lactobacillales</taxon>
        <taxon>Lactobacillaceae</taxon>
        <taxon>Lactobacillus</taxon>
    </lineage>
</organism>
<evidence type="ECO:0000313" key="2">
    <source>
        <dbReference type="EMBL" id="AYE61232.1"/>
    </source>
</evidence>
<dbReference type="PANTHER" id="PTHR35368:SF1">
    <property type="entry name" value="HYDROPEROXIDE REDUCTASE"/>
    <property type="match status" value="1"/>
</dbReference>
<evidence type="ECO:0000313" key="8">
    <source>
        <dbReference type="Proteomes" id="UP000651333"/>
    </source>
</evidence>
<dbReference type="EMBL" id="BLYV01000108">
    <property type="protein sequence ID" value="GFP12653.1"/>
    <property type="molecule type" value="Genomic_DNA"/>
</dbReference>
<dbReference type="InterPro" id="IPR003718">
    <property type="entry name" value="OsmC/Ohr_fam"/>
</dbReference>
<reference evidence="6" key="1">
    <citation type="submission" date="2016-05" db="EMBL/GenBank/DDBJ databases">
        <title>Genome sequence of Lactobacillus helveticus FAM8105.</title>
        <authorList>
            <person name="Ahrens C."/>
            <person name="Schmid M."/>
        </authorList>
    </citation>
    <scope>NUCLEOTIDE SEQUENCE [LARGE SCALE GENOMIC DNA]</scope>
    <source>
        <strain evidence="6">FAM8105</strain>
    </source>
</reference>
<dbReference type="InterPro" id="IPR036102">
    <property type="entry name" value="OsmC/Ohrsf"/>
</dbReference>
<dbReference type="InterPro" id="IPR052924">
    <property type="entry name" value="OsmC/Ohr_hydroprdx_reductase"/>
</dbReference>
<reference evidence="1" key="3">
    <citation type="journal article" date="2018" name="Front. Microbiol.">
        <title>Comparative Genomics of Completely Sequenced Lactobacillus helveticus Genomes Provides Insights into Strain-Specific Genes and Resolves Metagenomics Data Down to the Strain Level.</title>
        <authorList>
            <person name="Schmid M."/>
            <person name="Muri J."/>
            <person name="Melidis D."/>
            <person name="Varadarajan A.R."/>
            <person name="Somerville V."/>
            <person name="Wicki A."/>
            <person name="Moser A."/>
            <person name="Bourqui M."/>
            <person name="Wenzel C."/>
            <person name="Eugster-Meier E."/>
            <person name="Frey J.E."/>
            <person name="Irmler S."/>
            <person name="Ahrens C.H."/>
        </authorList>
    </citation>
    <scope>NUCLEOTIDE SEQUENCE</scope>
    <source>
        <strain evidence="1">FAM8105</strain>
    </source>
</reference>
<dbReference type="AlphaFoldDB" id="A0A0D5MHY9"/>
<evidence type="ECO:0000313" key="1">
    <source>
        <dbReference type="EMBL" id="AUI74028.1"/>
    </source>
</evidence>
<dbReference type="eggNOG" id="COG1765">
    <property type="taxonomic scope" value="Bacteria"/>
</dbReference>
<evidence type="ECO:0000313" key="7">
    <source>
        <dbReference type="Proteomes" id="UP000267794"/>
    </source>
</evidence>
<evidence type="ECO:0000313" key="4">
    <source>
        <dbReference type="EMBL" id="GFP12653.1"/>
    </source>
</evidence>
<sequence>MGDYLVKTKLENTEWQIANQARDHVFICDADKRSKEDAGPNPVEYLCGSINSCITMSAGMITKVHRLDVKNFHVENYAKTENLGHGKSVVTGMKIKVSFDSSMNREEKEKFIAHALHVSTVYQTLKEAIKIYVEF</sequence>
<reference evidence="4" key="6">
    <citation type="submission" date="2020-07" db="EMBL/GenBank/DDBJ databases">
        <title>Draft genome sequence of Lactobacillus helveticus strain JCM 1062.</title>
        <authorList>
            <person name="Endo A."/>
            <person name="Maeno S."/>
            <person name="Kido Y."/>
        </authorList>
    </citation>
    <scope>NUCLEOTIDE SEQUENCE</scope>
    <source>
        <strain evidence="4">JCM 1062</strain>
    </source>
</reference>
<gene>
    <name evidence="2" type="ORF">BC335_0727</name>
    <name evidence="5" type="ORF">IMAU30003_01935</name>
    <name evidence="1" type="ORF">Lh8105_03895</name>
    <name evidence="3" type="ORF">LHEH8_09490</name>
    <name evidence="4" type="ORF">LHEJCM1062_05250</name>
</gene>
<dbReference type="Proteomes" id="UP000651333">
    <property type="component" value="Unassembled WGS sequence"/>
</dbReference>
<dbReference type="OrthoDB" id="1433018at2"/>
<evidence type="ECO:0000313" key="3">
    <source>
        <dbReference type="EMBL" id="GFO99193.1"/>
    </source>
</evidence>
<evidence type="ECO:0000313" key="6">
    <source>
        <dbReference type="Proteomes" id="UP000234562"/>
    </source>
</evidence>
<dbReference type="EMBL" id="CP017982">
    <property type="protein sequence ID" value="AYE61232.1"/>
    <property type="molecule type" value="Genomic_DNA"/>
</dbReference>
<reference evidence="5" key="4">
    <citation type="submission" date="2019-09" db="EMBL/GenBank/DDBJ databases">
        <title>Comparative genomic analysis of Lactobacillus helveticus.</title>
        <authorList>
            <person name="Zhang H."/>
            <person name="Chen Y."/>
            <person name="Zhong Z."/>
        </authorList>
    </citation>
    <scope>NUCLEOTIDE SEQUENCE</scope>
    <source>
        <strain evidence="5">IMAU30003</strain>
    </source>
</reference>
<dbReference type="EMBL" id="BLYO01000206">
    <property type="protein sequence ID" value="GFO99193.1"/>
    <property type="molecule type" value="Genomic_DNA"/>
</dbReference>
<proteinExistence type="predicted"/>
<dbReference type="InterPro" id="IPR015946">
    <property type="entry name" value="KH_dom-like_a/b"/>
</dbReference>
<dbReference type="Proteomes" id="UP000267794">
    <property type="component" value="Chromosome"/>
</dbReference>
<dbReference type="Proteomes" id="UP000234562">
    <property type="component" value="Chromosome"/>
</dbReference>
<dbReference type="OMA" id="GMIANVH"/>
<evidence type="ECO:0000313" key="5">
    <source>
        <dbReference type="EMBL" id="NRO35680.1"/>
    </source>
</evidence>
<protein>
    <submittedName>
        <fullName evidence="5">Uncharacterized protein</fullName>
    </submittedName>
</protein>
<reference evidence="2 7" key="2">
    <citation type="submission" date="2016-10" db="EMBL/GenBank/DDBJ databases">
        <title>Complete genomic sequencing of Lactobacillus helveticus LH99 and comparative genome analysis.</title>
        <authorList>
            <person name="Li N."/>
            <person name="You C."/>
            <person name="Liu Z."/>
        </authorList>
    </citation>
    <scope>NUCLEOTIDE SEQUENCE [LARGE SCALE GENOMIC DNA]</scope>
    <source>
        <strain evidence="2 7">LH99</strain>
    </source>
</reference>
<dbReference type="EMBL" id="CP015496">
    <property type="protein sequence ID" value="AUI74028.1"/>
    <property type="molecule type" value="Genomic_DNA"/>
</dbReference>
<dbReference type="Proteomes" id="UP000630086">
    <property type="component" value="Unassembled WGS sequence"/>
</dbReference>